<proteinExistence type="predicted"/>
<dbReference type="Proteomes" id="UP000821865">
    <property type="component" value="Chromosome 4"/>
</dbReference>
<gene>
    <name evidence="1" type="ORF">HPB49_011966</name>
</gene>
<evidence type="ECO:0000313" key="1">
    <source>
        <dbReference type="EMBL" id="KAH7953755.1"/>
    </source>
</evidence>
<comment type="caution">
    <text evidence="1">The sequence shown here is derived from an EMBL/GenBank/DDBJ whole genome shotgun (WGS) entry which is preliminary data.</text>
</comment>
<protein>
    <submittedName>
        <fullName evidence="1">Uncharacterized protein</fullName>
    </submittedName>
</protein>
<sequence>MISVLPQKRGAQSIHILNVYCPPHLQRVTFAELFYRALQAAARQPLVVVGDFNAPSPHWGYHYEKARGRKLKELISTLGKCAKSGAQPASRTGQLFAPRLSPCSHPRRTTRHGHHTPSTPINHTPDAFALTAEAADYSAQLADTNWVDTCMKAAGQMSSKSTWRLFRSLLDPSTTRGETQRQLRRAYYAYQGPTSQLANDLCDRYLCRTVDPKGPEYNAYDVTTANQRDFRNDSSRGVQANPGKLRALCSSFRAFGRNLVQVSCLAQSWRSRACHLGDARERSNPT</sequence>
<accession>A0ACB8CX15</accession>
<reference evidence="1" key="1">
    <citation type="submission" date="2020-05" db="EMBL/GenBank/DDBJ databases">
        <title>Large-scale comparative analyses of tick genomes elucidate their genetic diversity and vector capacities.</title>
        <authorList>
            <person name="Jia N."/>
            <person name="Wang J."/>
            <person name="Shi W."/>
            <person name="Du L."/>
            <person name="Sun Y."/>
            <person name="Zhan W."/>
            <person name="Jiang J."/>
            <person name="Wang Q."/>
            <person name="Zhang B."/>
            <person name="Ji P."/>
            <person name="Sakyi L.B."/>
            <person name="Cui X."/>
            <person name="Yuan T."/>
            <person name="Jiang B."/>
            <person name="Yang W."/>
            <person name="Lam T.T.-Y."/>
            <person name="Chang Q."/>
            <person name="Ding S."/>
            <person name="Wang X."/>
            <person name="Zhu J."/>
            <person name="Ruan X."/>
            <person name="Zhao L."/>
            <person name="Wei J."/>
            <person name="Que T."/>
            <person name="Du C."/>
            <person name="Cheng J."/>
            <person name="Dai P."/>
            <person name="Han X."/>
            <person name="Huang E."/>
            <person name="Gao Y."/>
            <person name="Liu J."/>
            <person name="Shao H."/>
            <person name="Ye R."/>
            <person name="Li L."/>
            <person name="Wei W."/>
            <person name="Wang X."/>
            <person name="Wang C."/>
            <person name="Yang T."/>
            <person name="Huo Q."/>
            <person name="Li W."/>
            <person name="Guo W."/>
            <person name="Chen H."/>
            <person name="Zhou L."/>
            <person name="Ni X."/>
            <person name="Tian J."/>
            <person name="Zhou Y."/>
            <person name="Sheng Y."/>
            <person name="Liu T."/>
            <person name="Pan Y."/>
            <person name="Xia L."/>
            <person name="Li J."/>
            <person name="Zhao F."/>
            <person name="Cao W."/>
        </authorList>
    </citation>
    <scope>NUCLEOTIDE SEQUENCE</scope>
    <source>
        <strain evidence="1">Dsil-2018</strain>
    </source>
</reference>
<keyword evidence="2" id="KW-1185">Reference proteome</keyword>
<organism evidence="1 2">
    <name type="scientific">Dermacentor silvarum</name>
    <name type="common">Tick</name>
    <dbReference type="NCBI Taxonomy" id="543639"/>
    <lineage>
        <taxon>Eukaryota</taxon>
        <taxon>Metazoa</taxon>
        <taxon>Ecdysozoa</taxon>
        <taxon>Arthropoda</taxon>
        <taxon>Chelicerata</taxon>
        <taxon>Arachnida</taxon>
        <taxon>Acari</taxon>
        <taxon>Parasitiformes</taxon>
        <taxon>Ixodida</taxon>
        <taxon>Ixodoidea</taxon>
        <taxon>Ixodidae</taxon>
        <taxon>Rhipicephalinae</taxon>
        <taxon>Dermacentor</taxon>
    </lineage>
</organism>
<evidence type="ECO:0000313" key="2">
    <source>
        <dbReference type="Proteomes" id="UP000821865"/>
    </source>
</evidence>
<dbReference type="EMBL" id="CM023473">
    <property type="protein sequence ID" value="KAH7953755.1"/>
    <property type="molecule type" value="Genomic_DNA"/>
</dbReference>
<name>A0ACB8CX15_DERSI</name>